<feature type="transmembrane region" description="Helical" evidence="2">
    <location>
        <begin position="6"/>
        <end position="28"/>
    </location>
</feature>
<keyword evidence="2" id="KW-0812">Transmembrane</keyword>
<dbReference type="Proteomes" id="UP000651977">
    <property type="component" value="Unassembled WGS sequence"/>
</dbReference>
<dbReference type="Pfam" id="PF10805">
    <property type="entry name" value="DUF2730"/>
    <property type="match status" value="1"/>
</dbReference>
<keyword evidence="2" id="KW-0472">Membrane</keyword>
<dbReference type="EMBL" id="BMDY01000003">
    <property type="protein sequence ID" value="GGA95865.1"/>
    <property type="molecule type" value="Genomic_DNA"/>
</dbReference>
<comment type="caution">
    <text evidence="3">The sequence shown here is derived from an EMBL/GenBank/DDBJ whole genome shotgun (WGS) entry which is preliminary data.</text>
</comment>
<evidence type="ECO:0000256" key="1">
    <source>
        <dbReference type="SAM" id="Coils"/>
    </source>
</evidence>
<feature type="coiled-coil region" evidence="1">
    <location>
        <begin position="41"/>
        <end position="104"/>
    </location>
</feature>
<sequence length="111" mass="12785">METGNWAAWRFYLDVAQILATVALFIWIRVTSGQRANRDDLQALRQEVQTQDKRLSLLETHVSGFPKEEVIQLSVQVAGITSTLTAMSEQMKRLEHKQNMLIENELRGEKQ</sequence>
<evidence type="ECO:0000256" key="2">
    <source>
        <dbReference type="SAM" id="Phobius"/>
    </source>
</evidence>
<gene>
    <name evidence="3" type="ORF">GCM10007414_05890</name>
</gene>
<keyword evidence="4" id="KW-1185">Reference proteome</keyword>
<evidence type="ECO:0000313" key="4">
    <source>
        <dbReference type="Proteomes" id="UP000651977"/>
    </source>
</evidence>
<protein>
    <recommendedName>
        <fullName evidence="5">DUF2730 domain-containing protein</fullName>
    </recommendedName>
</protein>
<dbReference type="RefSeq" id="WP_055732892.1">
    <property type="nucleotide sequence ID" value="NZ_BMDY01000003.1"/>
</dbReference>
<reference evidence="4" key="1">
    <citation type="journal article" date="2019" name="Int. J. Syst. Evol. Microbiol.">
        <title>The Global Catalogue of Microorganisms (GCM) 10K type strain sequencing project: providing services to taxonomists for standard genome sequencing and annotation.</title>
        <authorList>
            <consortium name="The Broad Institute Genomics Platform"/>
            <consortium name="The Broad Institute Genome Sequencing Center for Infectious Disease"/>
            <person name="Wu L."/>
            <person name="Ma J."/>
        </authorList>
    </citation>
    <scope>NUCLEOTIDE SEQUENCE [LARGE SCALE GENOMIC DNA]</scope>
    <source>
        <strain evidence="4">CGMCC 1.10131</strain>
    </source>
</reference>
<keyword evidence="1" id="KW-0175">Coiled coil</keyword>
<name>A0ABQ1HXD1_9ALTE</name>
<proteinExistence type="predicted"/>
<organism evidence="3 4">
    <name type="scientific">Agarivorans gilvus</name>
    <dbReference type="NCBI Taxonomy" id="680279"/>
    <lineage>
        <taxon>Bacteria</taxon>
        <taxon>Pseudomonadati</taxon>
        <taxon>Pseudomonadota</taxon>
        <taxon>Gammaproteobacteria</taxon>
        <taxon>Alteromonadales</taxon>
        <taxon>Alteromonadaceae</taxon>
        <taxon>Agarivorans</taxon>
    </lineage>
</organism>
<evidence type="ECO:0000313" key="3">
    <source>
        <dbReference type="EMBL" id="GGA95865.1"/>
    </source>
</evidence>
<accession>A0ABQ1HXD1</accession>
<dbReference type="InterPro" id="IPR020269">
    <property type="entry name" value="Phage_Mu_Releasin"/>
</dbReference>
<evidence type="ECO:0008006" key="5">
    <source>
        <dbReference type="Google" id="ProtNLM"/>
    </source>
</evidence>
<keyword evidence="2" id="KW-1133">Transmembrane helix</keyword>